<proteinExistence type="predicted"/>
<dbReference type="EMBL" id="FONH01000002">
    <property type="protein sequence ID" value="SFE36565.1"/>
    <property type="molecule type" value="Genomic_DNA"/>
</dbReference>
<dbReference type="AlphaFoldDB" id="A0A1I1ZY25"/>
<evidence type="ECO:0000313" key="2">
    <source>
        <dbReference type="Proteomes" id="UP000199477"/>
    </source>
</evidence>
<protein>
    <submittedName>
        <fullName evidence="1">Head-tail adaptor</fullName>
    </submittedName>
</protein>
<reference evidence="2" key="1">
    <citation type="submission" date="2016-10" db="EMBL/GenBank/DDBJ databases">
        <authorList>
            <person name="Varghese N."/>
            <person name="Submissions S."/>
        </authorList>
    </citation>
    <scope>NUCLEOTIDE SEQUENCE [LARGE SCALE GENOMIC DNA]</scope>
    <source>
        <strain evidence="2">UNC178MFTsu3.1</strain>
    </source>
</reference>
<sequence length="121" mass="13064">MSIAAGDLDRLVTIRKRAGVDAAGQPLDTWVNVAVSVWANIGGQTGKGAIFRPQADVPAAVKRYSVRVRYRTDVMEGMQVLEHGADGLPDEASAMRIVLVQMDKARRQWTDLVCEVGGNNG</sequence>
<dbReference type="InterPro" id="IPR008767">
    <property type="entry name" value="Phage_SPP1_head-tail_adaptor"/>
</dbReference>
<gene>
    <name evidence="1" type="ORF">SAMN02799615_00853</name>
</gene>
<keyword evidence="2" id="KW-1185">Reference proteome</keyword>
<dbReference type="InterPro" id="IPR038666">
    <property type="entry name" value="SSP1_head-tail_sf"/>
</dbReference>
<accession>A0A1I1ZY25</accession>
<dbReference type="Gene3D" id="2.40.10.270">
    <property type="entry name" value="Bacteriophage SPP1 head-tail adaptor protein"/>
    <property type="match status" value="1"/>
</dbReference>
<dbReference type="STRING" id="500610.SAMN02799615_00853"/>
<evidence type="ECO:0000313" key="1">
    <source>
        <dbReference type="EMBL" id="SFE36565.1"/>
    </source>
</evidence>
<dbReference type="RefSeq" id="WP_035323843.1">
    <property type="nucleotide sequence ID" value="NZ_FONH01000002.1"/>
</dbReference>
<dbReference type="Proteomes" id="UP000199477">
    <property type="component" value="Unassembled WGS sequence"/>
</dbReference>
<organism evidence="1 2">
    <name type="scientific">Dyella marensis</name>
    <dbReference type="NCBI Taxonomy" id="500610"/>
    <lineage>
        <taxon>Bacteria</taxon>
        <taxon>Pseudomonadati</taxon>
        <taxon>Pseudomonadota</taxon>
        <taxon>Gammaproteobacteria</taxon>
        <taxon>Lysobacterales</taxon>
        <taxon>Rhodanobacteraceae</taxon>
        <taxon>Dyella</taxon>
    </lineage>
</organism>
<dbReference type="Pfam" id="PF05521">
    <property type="entry name" value="Phage_HCP"/>
    <property type="match status" value="1"/>
</dbReference>
<name>A0A1I1ZY25_9GAMM</name>